<evidence type="ECO:0000256" key="3">
    <source>
        <dbReference type="ARBA" id="ARBA00012976"/>
    </source>
</evidence>
<reference evidence="14 15" key="1">
    <citation type="journal article" date="2018" name="Elife">
        <title>Firefly genomes illuminate parallel origins of bioluminescence in beetles.</title>
        <authorList>
            <person name="Fallon T.R."/>
            <person name="Lower S.E."/>
            <person name="Chang C.H."/>
            <person name="Bessho-Uehara M."/>
            <person name="Martin G.J."/>
            <person name="Bewick A.J."/>
            <person name="Behringer M."/>
            <person name="Debat H.J."/>
            <person name="Wong I."/>
            <person name="Day J.C."/>
            <person name="Suvorov A."/>
            <person name="Silva C.J."/>
            <person name="Stanger-Hall K.F."/>
            <person name="Hall D.W."/>
            <person name="Schmitz R.J."/>
            <person name="Nelson D.R."/>
            <person name="Lewis S.M."/>
            <person name="Shigenobu S."/>
            <person name="Bybee S.M."/>
            <person name="Larracuente A.M."/>
            <person name="Oba Y."/>
            <person name="Weng J.K."/>
        </authorList>
    </citation>
    <scope>NUCLEOTIDE SEQUENCE [LARGE SCALE GENOMIC DNA]</scope>
    <source>
        <strain evidence="14">1611_PpyrPB1</strain>
        <tissue evidence="14">Whole body</tissue>
    </source>
</reference>
<evidence type="ECO:0000256" key="12">
    <source>
        <dbReference type="ARBA" id="ARBA00043691"/>
    </source>
</evidence>
<name>A0A5N4A9A4_PHOPY</name>
<evidence type="ECO:0000256" key="7">
    <source>
        <dbReference type="ARBA" id="ARBA00022801"/>
    </source>
</evidence>
<comment type="catalytic activity">
    <reaction evidence="13">
        <text>(2R)-2,3-bisphosphoglycerate + H2O = (2R)-2-phosphoglycerate + phosphate</text>
        <dbReference type="Rhea" id="RHEA:27381"/>
        <dbReference type="ChEBI" id="CHEBI:15377"/>
        <dbReference type="ChEBI" id="CHEBI:43474"/>
        <dbReference type="ChEBI" id="CHEBI:58248"/>
        <dbReference type="ChEBI" id="CHEBI:58289"/>
        <dbReference type="EC" id="3.1.3.80"/>
    </reaction>
    <physiologicalReaction direction="left-to-right" evidence="13">
        <dbReference type="Rhea" id="RHEA:27382"/>
    </physiologicalReaction>
</comment>
<dbReference type="EMBL" id="VVIM01000009">
    <property type="protein sequence ID" value="KAB0793901.1"/>
    <property type="molecule type" value="Genomic_DNA"/>
</dbReference>
<sequence length="217" mass="24992">MTYEEIVLFRESDVVKNVIASVNRALNLNGTLTFGDVELMHKACIHEAASFKYSVWCALLPFDAIKVFEFQNSLDSYFKNGYMFEVSYKQACSLFNEMIDHFENEDTPTTAVYFSHDGALLKFYAHLGLFKDDNGLKYTDYKEDYKWDVSKIGPFAANIAFVMFKCASKEKVAVLFNERLINLPNCGELCDFETIKMQYNDSIRNCSYKKICNITKA</sequence>
<evidence type="ECO:0000313" key="14">
    <source>
        <dbReference type="EMBL" id="KAB0793901.1"/>
    </source>
</evidence>
<evidence type="ECO:0000256" key="9">
    <source>
        <dbReference type="ARBA" id="ARBA00031642"/>
    </source>
</evidence>
<comment type="subcellular location">
    <subcellularLocation>
        <location evidence="1">Membrane</location>
    </subcellularLocation>
</comment>
<evidence type="ECO:0000256" key="8">
    <source>
        <dbReference type="ARBA" id="ARBA00023136"/>
    </source>
</evidence>
<evidence type="ECO:0000256" key="11">
    <source>
        <dbReference type="ARBA" id="ARBA00043671"/>
    </source>
</evidence>
<dbReference type="InterPro" id="IPR029033">
    <property type="entry name" value="His_PPase_superfam"/>
</dbReference>
<evidence type="ECO:0000256" key="5">
    <source>
        <dbReference type="ARBA" id="ARBA00018097"/>
    </source>
</evidence>
<comment type="catalytic activity">
    <reaction evidence="10">
        <text>1D-myo-inositol 1,2,5,6-tetrakisphosphate + H2O = 1D-myo-inositol 1,2,6-trisphosphate + phosphate</text>
        <dbReference type="Rhea" id="RHEA:77119"/>
        <dbReference type="ChEBI" id="CHEBI:15377"/>
        <dbReference type="ChEBI" id="CHEBI:43474"/>
        <dbReference type="ChEBI" id="CHEBI:195535"/>
        <dbReference type="ChEBI" id="CHEBI:195537"/>
        <dbReference type="EC" id="3.1.3.62"/>
    </reaction>
    <physiologicalReaction direction="left-to-right" evidence="10">
        <dbReference type="Rhea" id="RHEA:77120"/>
    </physiologicalReaction>
</comment>
<dbReference type="PANTHER" id="PTHR20963:SF8">
    <property type="entry name" value="MULTIPLE INOSITOL POLYPHOSPHATE PHOSPHATASE 1"/>
    <property type="match status" value="1"/>
</dbReference>
<dbReference type="EC" id="3.1.3.62" evidence="4"/>
<evidence type="ECO:0000256" key="6">
    <source>
        <dbReference type="ARBA" id="ARBA00022729"/>
    </source>
</evidence>
<dbReference type="Pfam" id="PF00328">
    <property type="entry name" value="His_Phos_2"/>
    <property type="match status" value="1"/>
</dbReference>
<dbReference type="GO" id="GO:0034417">
    <property type="term" value="F:bisphosphoglycerate 3-phosphatase activity"/>
    <property type="evidence" value="ECO:0007669"/>
    <property type="project" value="UniProtKB-EC"/>
</dbReference>
<dbReference type="PANTHER" id="PTHR20963">
    <property type="entry name" value="MULTIPLE INOSITOL POLYPHOSPHATE PHOSPHATASE-RELATED"/>
    <property type="match status" value="1"/>
</dbReference>
<comment type="caution">
    <text evidence="14">The sequence shown here is derived from an EMBL/GenBank/DDBJ whole genome shotgun (WGS) entry which is preliminary data.</text>
</comment>
<comment type="similarity">
    <text evidence="2">Belongs to the histidine acid phosphatase family. MINPP1 subfamily.</text>
</comment>
<evidence type="ECO:0000256" key="2">
    <source>
        <dbReference type="ARBA" id="ARBA00008422"/>
    </source>
</evidence>
<evidence type="ECO:0000256" key="13">
    <source>
        <dbReference type="ARBA" id="ARBA00043832"/>
    </source>
</evidence>
<dbReference type="SUPFAM" id="SSF53254">
    <property type="entry name" value="Phosphoglycerate mutase-like"/>
    <property type="match status" value="1"/>
</dbReference>
<evidence type="ECO:0000256" key="10">
    <source>
        <dbReference type="ARBA" id="ARBA00043668"/>
    </source>
</evidence>
<dbReference type="InParanoid" id="A0A5N4A9A4"/>
<keyword evidence="8" id="KW-0472">Membrane</keyword>
<comment type="catalytic activity">
    <reaction evidence="11">
        <text>1D-myo-inositol 1,2,4,5,6-pentakisphosphate + H2O = 1D-myo-inositol 1,2,5,6-tetrakisphosphate + phosphate</text>
        <dbReference type="Rhea" id="RHEA:77115"/>
        <dbReference type="ChEBI" id="CHEBI:15377"/>
        <dbReference type="ChEBI" id="CHEBI:43474"/>
        <dbReference type="ChEBI" id="CHEBI:57798"/>
        <dbReference type="ChEBI" id="CHEBI:195535"/>
        <dbReference type="EC" id="3.1.3.62"/>
    </reaction>
    <physiologicalReaction direction="left-to-right" evidence="11">
        <dbReference type="Rhea" id="RHEA:77116"/>
    </physiologicalReaction>
</comment>
<dbReference type="GO" id="GO:0052745">
    <property type="term" value="F:inositol phosphate phosphatase activity"/>
    <property type="evidence" value="ECO:0007669"/>
    <property type="project" value="TreeGrafter"/>
</dbReference>
<organism evidence="14 15">
    <name type="scientific">Photinus pyralis</name>
    <name type="common">Common eastern firefly</name>
    <name type="synonym">Lampyris pyralis</name>
    <dbReference type="NCBI Taxonomy" id="7054"/>
    <lineage>
        <taxon>Eukaryota</taxon>
        <taxon>Metazoa</taxon>
        <taxon>Ecdysozoa</taxon>
        <taxon>Arthropoda</taxon>
        <taxon>Hexapoda</taxon>
        <taxon>Insecta</taxon>
        <taxon>Pterygota</taxon>
        <taxon>Neoptera</taxon>
        <taxon>Endopterygota</taxon>
        <taxon>Coleoptera</taxon>
        <taxon>Polyphaga</taxon>
        <taxon>Elateriformia</taxon>
        <taxon>Elateroidea</taxon>
        <taxon>Lampyridae</taxon>
        <taxon>Lampyrinae</taxon>
        <taxon>Photinus</taxon>
    </lineage>
</organism>
<accession>A0A5N4A9A4</accession>
<dbReference type="Proteomes" id="UP000327044">
    <property type="component" value="Unassembled WGS sequence"/>
</dbReference>
<keyword evidence="6" id="KW-0732">Signal</keyword>
<evidence type="ECO:0000256" key="1">
    <source>
        <dbReference type="ARBA" id="ARBA00004370"/>
    </source>
</evidence>
<dbReference type="EC" id="3.1.3.80" evidence="3"/>
<keyword evidence="15" id="KW-1185">Reference proteome</keyword>
<dbReference type="CDD" id="cd07061">
    <property type="entry name" value="HP_HAP_like"/>
    <property type="match status" value="1"/>
</dbReference>
<keyword evidence="7" id="KW-0378">Hydrolase</keyword>
<evidence type="ECO:0000256" key="4">
    <source>
        <dbReference type="ARBA" id="ARBA00013040"/>
    </source>
</evidence>
<dbReference type="AlphaFoldDB" id="A0A5N4A9A4"/>
<proteinExistence type="inferred from homology"/>
<dbReference type="GO" id="GO:0016020">
    <property type="term" value="C:membrane"/>
    <property type="evidence" value="ECO:0007669"/>
    <property type="project" value="UniProtKB-SubCell"/>
</dbReference>
<evidence type="ECO:0000313" key="15">
    <source>
        <dbReference type="Proteomes" id="UP000327044"/>
    </source>
</evidence>
<dbReference type="Gene3D" id="3.40.50.1240">
    <property type="entry name" value="Phosphoglycerate mutase-like"/>
    <property type="match status" value="1"/>
</dbReference>
<dbReference type="InterPro" id="IPR000560">
    <property type="entry name" value="His_Pase_clade-2"/>
</dbReference>
<comment type="catalytic activity">
    <reaction evidence="12">
        <text>1D-myo-inositol hexakisphosphate + H2O = 1D-myo-inositol 1,2,4,5,6-pentakisphosphate + phosphate</text>
        <dbReference type="Rhea" id="RHEA:16989"/>
        <dbReference type="ChEBI" id="CHEBI:15377"/>
        <dbReference type="ChEBI" id="CHEBI:43474"/>
        <dbReference type="ChEBI" id="CHEBI:57798"/>
        <dbReference type="ChEBI" id="CHEBI:58130"/>
        <dbReference type="EC" id="3.1.3.62"/>
    </reaction>
    <physiologicalReaction direction="left-to-right" evidence="12">
        <dbReference type="Rhea" id="RHEA:16990"/>
    </physiologicalReaction>
</comment>
<dbReference type="GO" id="GO:0003993">
    <property type="term" value="F:acid phosphatase activity"/>
    <property type="evidence" value="ECO:0007669"/>
    <property type="project" value="TreeGrafter"/>
</dbReference>
<protein>
    <recommendedName>
        <fullName evidence="5">Multiple inositol polyphosphate phosphatase 1</fullName>
        <ecNumber evidence="4">3.1.3.62</ecNumber>
        <ecNumber evidence="3">3.1.3.80</ecNumber>
    </recommendedName>
    <alternativeName>
        <fullName evidence="9">2,3-bisphosphoglycerate 3-phosphatase</fullName>
    </alternativeName>
</protein>
<gene>
    <name evidence="14" type="ORF">PPYR_13521</name>
</gene>